<keyword evidence="2" id="KW-1185">Reference proteome</keyword>
<reference evidence="1" key="1">
    <citation type="submission" date="2020-09" db="EMBL/GenBank/DDBJ databases">
        <title>Desulfogranum mesoprofundum gen. nov., sp. nov., a novel mesophilic, sulfate-reducing chemolithoautotroph isolated from a deep-sea hydrothermal vent chimney in the Suiyo Seamount.</title>
        <authorList>
            <person name="Hashimoto Y."/>
            <person name="Nakagawa S."/>
        </authorList>
    </citation>
    <scope>NUCLEOTIDE SEQUENCE</scope>
    <source>
        <strain evidence="1">KT2</strain>
    </source>
</reference>
<evidence type="ECO:0000313" key="2">
    <source>
        <dbReference type="Proteomes" id="UP000826725"/>
    </source>
</evidence>
<accession>A0A8D5FKW7</accession>
<proteinExistence type="predicted"/>
<protein>
    <submittedName>
        <fullName evidence="1">Uncharacterized protein</fullName>
    </submittedName>
</protein>
<dbReference type="AlphaFoldDB" id="A0A8D5FKW7"/>
<dbReference type="EMBL" id="AP024086">
    <property type="protein sequence ID" value="BCL59580.1"/>
    <property type="molecule type" value="Genomic_DNA"/>
</dbReference>
<gene>
    <name evidence="1" type="ORF">DGMP_02730</name>
</gene>
<name>A0A8D5FKW7_9BACT</name>
<evidence type="ECO:0000313" key="1">
    <source>
        <dbReference type="EMBL" id="BCL59580.1"/>
    </source>
</evidence>
<sequence>MTIHPLKNNKKRNQVNSTLYLIRFLNMSSTIAKKNSFFKTIAFLSKLFPYCMHNIFYVERVSFSFSVVHDPDEIQKIPVRTG</sequence>
<organism evidence="1 2">
    <name type="scientific">Desulfomarina profundi</name>
    <dbReference type="NCBI Taxonomy" id="2772557"/>
    <lineage>
        <taxon>Bacteria</taxon>
        <taxon>Pseudomonadati</taxon>
        <taxon>Thermodesulfobacteriota</taxon>
        <taxon>Desulfobulbia</taxon>
        <taxon>Desulfobulbales</taxon>
        <taxon>Desulfobulbaceae</taxon>
        <taxon>Desulfomarina</taxon>
    </lineage>
</organism>
<dbReference type="Proteomes" id="UP000826725">
    <property type="component" value="Chromosome"/>
</dbReference>
<dbReference type="KEGG" id="dbk:DGMP_02730"/>